<proteinExistence type="predicted"/>
<name>A0A0S3PZ77_9BRAD</name>
<dbReference type="AlphaFoldDB" id="A0A0S3PZ77"/>
<dbReference type="EMBL" id="AP014946">
    <property type="protein sequence ID" value="BAT61231.1"/>
    <property type="molecule type" value="Genomic_DNA"/>
</dbReference>
<protein>
    <submittedName>
        <fullName evidence="1">Uncharacterized protein</fullName>
    </submittedName>
</protein>
<sequence>MTTFKTIVNVRHPIIFLRESVHFTIPVVDTWDGIWTTSTCVISNCQGEVDGDAHIALGFGLKQRDSAKLVFDGTIETPSRALVLETTVEELTSFQVLNASTRVRVWTDGSKHSPYIDFELVRSTEPT</sequence>
<organism evidence="1 2">
    <name type="scientific">Variibacter gotjawalensis</name>
    <dbReference type="NCBI Taxonomy" id="1333996"/>
    <lineage>
        <taxon>Bacteria</taxon>
        <taxon>Pseudomonadati</taxon>
        <taxon>Pseudomonadota</taxon>
        <taxon>Alphaproteobacteria</taxon>
        <taxon>Hyphomicrobiales</taxon>
        <taxon>Nitrobacteraceae</taxon>
        <taxon>Variibacter</taxon>
    </lineage>
</organism>
<keyword evidence="2" id="KW-1185">Reference proteome</keyword>
<accession>A0A0S3PZ77</accession>
<evidence type="ECO:0000313" key="2">
    <source>
        <dbReference type="Proteomes" id="UP000236884"/>
    </source>
</evidence>
<dbReference type="Proteomes" id="UP000236884">
    <property type="component" value="Chromosome"/>
</dbReference>
<dbReference type="KEGG" id="vgo:GJW-30_1_03788"/>
<evidence type="ECO:0000313" key="1">
    <source>
        <dbReference type="EMBL" id="BAT61231.1"/>
    </source>
</evidence>
<gene>
    <name evidence="1" type="ORF">GJW-30_1_03788</name>
</gene>
<reference evidence="1 2" key="1">
    <citation type="submission" date="2015-08" db="EMBL/GenBank/DDBJ databases">
        <title>Investigation of the bacterial diversity of lava forest soil.</title>
        <authorList>
            <person name="Lee J.S."/>
        </authorList>
    </citation>
    <scope>NUCLEOTIDE SEQUENCE [LARGE SCALE GENOMIC DNA]</scope>
    <source>
        <strain evidence="1 2">GJW-30</strain>
    </source>
</reference>